<evidence type="ECO:0000256" key="1">
    <source>
        <dbReference type="ARBA" id="ARBA00004651"/>
    </source>
</evidence>
<evidence type="ECO:0000256" key="5">
    <source>
        <dbReference type="ARBA" id="ARBA00022989"/>
    </source>
</evidence>
<protein>
    <submittedName>
        <fullName evidence="8">Fusaric acid resistance protein</fullName>
    </submittedName>
</protein>
<feature type="transmembrane region" description="Helical" evidence="7">
    <location>
        <begin position="104"/>
        <end position="121"/>
    </location>
</feature>
<dbReference type="EMBL" id="FCOE02000005">
    <property type="protein sequence ID" value="SAK53984.1"/>
    <property type="molecule type" value="Genomic_DNA"/>
</dbReference>
<proteinExistence type="predicted"/>
<dbReference type="PANTHER" id="PTHR30509:SF9">
    <property type="entry name" value="MULTIDRUG RESISTANCE PROTEIN MDTO"/>
    <property type="match status" value="1"/>
</dbReference>
<dbReference type="Proteomes" id="UP000054911">
    <property type="component" value="Unassembled WGS sequence"/>
</dbReference>
<comment type="subcellular location">
    <subcellularLocation>
        <location evidence="1">Cell membrane</location>
        <topology evidence="1">Multi-pass membrane protein</topology>
    </subcellularLocation>
</comment>
<evidence type="ECO:0000256" key="7">
    <source>
        <dbReference type="SAM" id="Phobius"/>
    </source>
</evidence>
<dbReference type="InterPro" id="IPR006726">
    <property type="entry name" value="PHBA_efflux_AaeB/fusaric-R"/>
</dbReference>
<keyword evidence="6 7" id="KW-0472">Membrane</keyword>
<feature type="transmembrane region" description="Helical" evidence="7">
    <location>
        <begin position="78"/>
        <end position="98"/>
    </location>
</feature>
<feature type="transmembrane region" description="Helical" evidence="7">
    <location>
        <begin position="376"/>
        <end position="397"/>
    </location>
</feature>
<feature type="transmembrane region" description="Helical" evidence="7">
    <location>
        <begin position="128"/>
        <end position="146"/>
    </location>
</feature>
<feature type="transmembrane region" description="Helical" evidence="7">
    <location>
        <begin position="427"/>
        <end position="446"/>
    </location>
</feature>
<dbReference type="Pfam" id="PF04632">
    <property type="entry name" value="FUSC"/>
    <property type="match status" value="1"/>
</dbReference>
<evidence type="ECO:0000313" key="8">
    <source>
        <dbReference type="EMBL" id="SAK53984.1"/>
    </source>
</evidence>
<feature type="transmembrane region" description="Helical" evidence="7">
    <location>
        <begin position="508"/>
        <end position="529"/>
    </location>
</feature>
<keyword evidence="4 7" id="KW-0812">Transmembrane</keyword>
<gene>
    <name evidence="8" type="ORF">AWB80_01939</name>
</gene>
<evidence type="ECO:0000313" key="9">
    <source>
        <dbReference type="Proteomes" id="UP000054911"/>
    </source>
</evidence>
<evidence type="ECO:0000256" key="2">
    <source>
        <dbReference type="ARBA" id="ARBA00022448"/>
    </source>
</evidence>
<dbReference type="RefSeq" id="WP_244206457.1">
    <property type="nucleotide sequence ID" value="NZ_FCOE02000005.1"/>
</dbReference>
<comment type="caution">
    <text evidence="8">The sequence shown here is derived from an EMBL/GenBank/DDBJ whole genome shotgun (WGS) entry which is preliminary data.</text>
</comment>
<feature type="transmembrane region" description="Helical" evidence="7">
    <location>
        <begin position="152"/>
        <end position="178"/>
    </location>
</feature>
<dbReference type="GO" id="GO:0022857">
    <property type="term" value="F:transmembrane transporter activity"/>
    <property type="evidence" value="ECO:0007669"/>
    <property type="project" value="InterPro"/>
</dbReference>
<accession>A0A158A824</accession>
<dbReference type="AlphaFoldDB" id="A0A158A824"/>
<evidence type="ECO:0000256" key="3">
    <source>
        <dbReference type="ARBA" id="ARBA00022475"/>
    </source>
</evidence>
<keyword evidence="3" id="KW-1003">Cell membrane</keyword>
<keyword evidence="5 7" id="KW-1133">Transmembrane helix</keyword>
<feature type="transmembrane region" description="Helical" evidence="7">
    <location>
        <begin position="452"/>
        <end position="473"/>
    </location>
</feature>
<organism evidence="8 9">
    <name type="scientific">Caballeronia pedi</name>
    <dbReference type="NCBI Taxonomy" id="1777141"/>
    <lineage>
        <taxon>Bacteria</taxon>
        <taxon>Pseudomonadati</taxon>
        <taxon>Pseudomonadota</taxon>
        <taxon>Betaproteobacteria</taxon>
        <taxon>Burkholderiales</taxon>
        <taxon>Burkholderiaceae</taxon>
        <taxon>Caballeronia</taxon>
    </lineage>
</organism>
<dbReference type="GO" id="GO:0005886">
    <property type="term" value="C:plasma membrane"/>
    <property type="evidence" value="ECO:0007669"/>
    <property type="project" value="UniProtKB-SubCell"/>
</dbReference>
<keyword evidence="2" id="KW-0813">Transport</keyword>
<feature type="transmembrane region" description="Helical" evidence="7">
    <location>
        <begin position="29"/>
        <end position="50"/>
    </location>
</feature>
<evidence type="ECO:0000256" key="6">
    <source>
        <dbReference type="ARBA" id="ARBA00023136"/>
    </source>
</evidence>
<sequence length="713" mass="77545">MSIGVPADSMSFLEARLSTRDWLATDGHVWLHLAKTLLAAFLAMGIAMRFELPQPRVAMTTTFVLMQPFSGMVLAKSVYRFAGTALGMLAALVLGAVFVQQTELYALALTIWVAACTALAVRYRQFRWYGFVLAGYTAALIGIPAVTDPNSLLIATLTRGAEVMLGIVCSSIVSALVFPRHASATLISSLDARQTRFAAFAADVLRARLSRIARERRFADFVDEIVGFEATRSFAAYESPAMRVGNGQLAQLNSAFMDACARLHALDQSMKRLRANDNTRCAHDALKPFLEEVARIFEHASLNVHLDRYKATLPKRLRDAQRNLPNSDHGTRLDFTTSAELLHRFIVDTIRYVSIAHGDASNERASTRYEAKTNRFVVAATFMRTGIVIAAAAWFWIATAWPSGGYAVIGATLACGLSSASARPSTFIAQMGAGAALAIFTGYMFLCHVYPAIDGFALLCAMLAAPLAAGAFLAMRPASAGYGIGFCVFFCLLAAPDNRIVYDPALLLNNGLAVLVAMLGAAIACAVVVPPRTSWLVGRTLAELRAQAALACEGKLAGLGERFHSGTHDLMFQLRGLLARRSREHRHALSWMLVTLEVGQAMIDLRHAARVLPVQRTPDALRIAWNTSLARVLRDIAVLFRTPDSTTLRRAIGSVVASILIAESMLDLAHGDREARHDMQRVLACLHFIRTALVDPDAPFVPPHGNVSSWRSD</sequence>
<evidence type="ECO:0000256" key="4">
    <source>
        <dbReference type="ARBA" id="ARBA00022692"/>
    </source>
</evidence>
<feature type="transmembrane region" description="Helical" evidence="7">
    <location>
        <begin position="480"/>
        <end position="496"/>
    </location>
</feature>
<dbReference type="PANTHER" id="PTHR30509">
    <property type="entry name" value="P-HYDROXYBENZOIC ACID EFFLUX PUMP SUBUNIT-RELATED"/>
    <property type="match status" value="1"/>
</dbReference>
<reference evidence="8" key="1">
    <citation type="submission" date="2016-01" db="EMBL/GenBank/DDBJ databases">
        <authorList>
            <person name="Peeters C."/>
        </authorList>
    </citation>
    <scope>NUCLEOTIDE SEQUENCE [LARGE SCALE GENOMIC DNA]</scope>
    <source>
        <strain evidence="8">LMG 29323</strain>
    </source>
</reference>
<name>A0A158A824_9BURK</name>
<dbReference type="STRING" id="1777141.AWB80_01939"/>
<keyword evidence="9" id="KW-1185">Reference proteome</keyword>